<organism evidence="2 3">
    <name type="scientific">Streptomyces pyxinicus</name>
    <dbReference type="NCBI Taxonomy" id="2970331"/>
    <lineage>
        <taxon>Bacteria</taxon>
        <taxon>Bacillati</taxon>
        <taxon>Actinomycetota</taxon>
        <taxon>Actinomycetes</taxon>
        <taxon>Kitasatosporales</taxon>
        <taxon>Streptomycetaceae</taxon>
        <taxon>Streptomyces</taxon>
    </lineage>
</organism>
<keyword evidence="1" id="KW-1133">Transmembrane helix</keyword>
<evidence type="ECO:0000313" key="2">
    <source>
        <dbReference type="EMBL" id="MCS0604340.1"/>
    </source>
</evidence>
<evidence type="ECO:0000256" key="1">
    <source>
        <dbReference type="SAM" id="Phobius"/>
    </source>
</evidence>
<accession>A0ABT2B7F5</accession>
<sequence length="94" mass="10062">MTHTTRAGRGLDEQAVLIVAGLTDLAVSTLGAAVGSVRHLLRRSDGPDLARDTRHDLMARGRIALDRYAAAPDAHLEILAQHARTRRTASGDDV</sequence>
<dbReference type="RefSeq" id="WP_258781019.1">
    <property type="nucleotide sequence ID" value="NZ_JANUGP010000021.1"/>
</dbReference>
<keyword evidence="3" id="KW-1185">Reference proteome</keyword>
<proteinExistence type="predicted"/>
<keyword evidence="1" id="KW-0812">Transmembrane</keyword>
<feature type="transmembrane region" description="Helical" evidence="1">
    <location>
        <begin position="15"/>
        <end position="34"/>
    </location>
</feature>
<reference evidence="2 3" key="1">
    <citation type="submission" date="2022-08" db="EMBL/GenBank/DDBJ databases">
        <authorList>
            <person name="Somphong A."/>
            <person name="Phongsopitanun W."/>
        </authorList>
    </citation>
    <scope>NUCLEOTIDE SEQUENCE [LARGE SCALE GENOMIC DNA]</scope>
    <source>
        <strain evidence="2 3">LP11</strain>
    </source>
</reference>
<name>A0ABT2B7F5_9ACTN</name>
<dbReference type="Proteomes" id="UP001205612">
    <property type="component" value="Unassembled WGS sequence"/>
</dbReference>
<comment type="caution">
    <text evidence="2">The sequence shown here is derived from an EMBL/GenBank/DDBJ whole genome shotgun (WGS) entry which is preliminary data.</text>
</comment>
<protein>
    <submittedName>
        <fullName evidence="2">Polyprenyl synthetase</fullName>
    </submittedName>
</protein>
<keyword evidence="1" id="KW-0472">Membrane</keyword>
<evidence type="ECO:0000313" key="3">
    <source>
        <dbReference type="Proteomes" id="UP001205612"/>
    </source>
</evidence>
<dbReference type="EMBL" id="JANUGP010000021">
    <property type="protein sequence ID" value="MCS0604340.1"/>
    <property type="molecule type" value="Genomic_DNA"/>
</dbReference>
<gene>
    <name evidence="2" type="ORF">NX794_24460</name>
</gene>